<dbReference type="OrthoDB" id="9809324at2"/>
<organism evidence="2 3">
    <name type="scientific">Clostridium uliginosum</name>
    <dbReference type="NCBI Taxonomy" id="119641"/>
    <lineage>
        <taxon>Bacteria</taxon>
        <taxon>Bacillati</taxon>
        <taxon>Bacillota</taxon>
        <taxon>Clostridia</taxon>
        <taxon>Eubacteriales</taxon>
        <taxon>Clostridiaceae</taxon>
        <taxon>Clostridium</taxon>
    </lineage>
</organism>
<dbReference type="AlphaFoldDB" id="A0A1I1HA84"/>
<dbReference type="PANTHER" id="PTHR32182">
    <property type="entry name" value="DNA REPLICATION AND REPAIR PROTEIN RECF"/>
    <property type="match status" value="1"/>
</dbReference>
<dbReference type="RefSeq" id="WP_090087962.1">
    <property type="nucleotide sequence ID" value="NZ_FOMG01000001.1"/>
</dbReference>
<dbReference type="EMBL" id="FOMG01000001">
    <property type="protein sequence ID" value="SFC20625.1"/>
    <property type="molecule type" value="Genomic_DNA"/>
</dbReference>
<dbReference type="GO" id="GO:0000731">
    <property type="term" value="P:DNA synthesis involved in DNA repair"/>
    <property type="evidence" value="ECO:0007669"/>
    <property type="project" value="TreeGrafter"/>
</dbReference>
<evidence type="ECO:0000259" key="1">
    <source>
        <dbReference type="Pfam" id="PF13304"/>
    </source>
</evidence>
<accession>A0A1I1HA84</accession>
<evidence type="ECO:0000313" key="2">
    <source>
        <dbReference type="EMBL" id="SFC20625.1"/>
    </source>
</evidence>
<keyword evidence="3" id="KW-1185">Reference proteome</keyword>
<dbReference type="Pfam" id="PF13304">
    <property type="entry name" value="AAA_21"/>
    <property type="match status" value="1"/>
</dbReference>
<dbReference type="STRING" id="119641.SAMN05421842_101230"/>
<dbReference type="PANTHER" id="PTHR32182:SF0">
    <property type="entry name" value="DNA REPLICATION AND REPAIR PROTEIN RECF"/>
    <property type="match status" value="1"/>
</dbReference>
<dbReference type="GO" id="GO:0016887">
    <property type="term" value="F:ATP hydrolysis activity"/>
    <property type="evidence" value="ECO:0007669"/>
    <property type="project" value="InterPro"/>
</dbReference>
<dbReference type="Proteomes" id="UP000199263">
    <property type="component" value="Unassembled WGS sequence"/>
</dbReference>
<protein>
    <recommendedName>
        <fullName evidence="1">ATPase AAA-type core domain-containing protein</fullName>
    </recommendedName>
</protein>
<reference evidence="2 3" key="1">
    <citation type="submission" date="2016-10" db="EMBL/GenBank/DDBJ databases">
        <authorList>
            <person name="de Groot N.N."/>
        </authorList>
    </citation>
    <scope>NUCLEOTIDE SEQUENCE [LARGE SCALE GENOMIC DNA]</scope>
    <source>
        <strain evidence="2 3">DSM 12992</strain>
    </source>
</reference>
<feature type="domain" description="ATPase AAA-type core" evidence="1">
    <location>
        <begin position="49"/>
        <end position="323"/>
    </location>
</feature>
<name>A0A1I1HA84_9CLOT</name>
<sequence>MKLLKIKIRGLKLFKDELEIDFFAEQRVGSEKNEMLSKLFSNIYINNVIALIGINASGKTSILKVISFVINMLNNEPINKIVYNDILNGINYEDEVIFETYFYSEENYINKLQTVVKRDDKSQDGENKYTIKEEKLWRKNLSAVKTKKGLFEFEKLNPVQIRNADEEFLMEDVSIIISLNKKYNSHFYIRDIINLTNTNQITFVGEFPPQLITFLDPSIEYLNLKHDGKKLEIRLKFKEKEEIVLYDPVELNNYLSSGTIKGINVFLNAMLAFNNGGYLIVDELENHFNREIVSTLIRFFMNEKINYKGATIIFSTHYSQLLDEFERSDDIYIVRNKNGINVEKLSKILKRNDIKKSEAYQSGYLQGTAPAYESYINFKNAIISGRIDEV</sequence>
<dbReference type="SUPFAM" id="SSF52540">
    <property type="entry name" value="P-loop containing nucleoside triphosphate hydrolases"/>
    <property type="match status" value="1"/>
</dbReference>
<dbReference type="Gene3D" id="3.40.50.300">
    <property type="entry name" value="P-loop containing nucleotide triphosphate hydrolases"/>
    <property type="match status" value="1"/>
</dbReference>
<gene>
    <name evidence="2" type="ORF">SAMN05421842_101230</name>
</gene>
<dbReference type="InterPro" id="IPR003959">
    <property type="entry name" value="ATPase_AAA_core"/>
</dbReference>
<evidence type="ECO:0000313" key="3">
    <source>
        <dbReference type="Proteomes" id="UP000199263"/>
    </source>
</evidence>
<proteinExistence type="predicted"/>
<dbReference type="InterPro" id="IPR027417">
    <property type="entry name" value="P-loop_NTPase"/>
</dbReference>
<dbReference type="GO" id="GO:0006302">
    <property type="term" value="P:double-strand break repair"/>
    <property type="evidence" value="ECO:0007669"/>
    <property type="project" value="TreeGrafter"/>
</dbReference>
<dbReference type="GO" id="GO:0005524">
    <property type="term" value="F:ATP binding"/>
    <property type="evidence" value="ECO:0007669"/>
    <property type="project" value="InterPro"/>
</dbReference>